<dbReference type="CDD" id="cd18116">
    <property type="entry name" value="ATP-synt_F1_alpha_N"/>
    <property type="match status" value="1"/>
</dbReference>
<dbReference type="PANTHER" id="PTHR48082:SF2">
    <property type="entry name" value="ATP SYNTHASE SUBUNIT ALPHA, MITOCHONDRIAL"/>
    <property type="match status" value="1"/>
</dbReference>
<dbReference type="CDD" id="cd01132">
    <property type="entry name" value="F1-ATPase_alpha_CD"/>
    <property type="match status" value="1"/>
</dbReference>
<dbReference type="SUPFAM" id="SSF47917">
    <property type="entry name" value="C-terminal domain of alpha and beta subunits of F1 ATP synthase"/>
    <property type="match status" value="1"/>
</dbReference>
<keyword evidence="10 14" id="KW-0472">Membrane</keyword>
<evidence type="ECO:0000256" key="10">
    <source>
        <dbReference type="ARBA" id="ARBA00023136"/>
    </source>
</evidence>
<feature type="domain" description="ATPase F1/V1/A1 complex alpha/beta subunit N-terminal" evidence="17">
    <location>
        <begin position="199"/>
        <end position="265"/>
    </location>
</feature>
<evidence type="ECO:0000256" key="1">
    <source>
        <dbReference type="ARBA" id="ARBA00004370"/>
    </source>
</evidence>
<accession>A0A9D2NZ76</accession>
<dbReference type="InterPro" id="IPR000793">
    <property type="entry name" value="ATP_synth_asu_C"/>
</dbReference>
<comment type="similarity">
    <text evidence="14">Belongs to the ATPase delta chain family.</text>
</comment>
<dbReference type="InterPro" id="IPR005294">
    <property type="entry name" value="ATP_synth_F1_asu"/>
</dbReference>
<evidence type="ECO:0000256" key="7">
    <source>
        <dbReference type="ARBA" id="ARBA00022840"/>
    </source>
</evidence>
<dbReference type="InterPro" id="IPR004100">
    <property type="entry name" value="ATPase_F1/V1/A1_a/bsu_N"/>
</dbReference>
<dbReference type="GO" id="GO:0005886">
    <property type="term" value="C:plasma membrane"/>
    <property type="evidence" value="ECO:0007669"/>
    <property type="project" value="UniProtKB-SubCell"/>
</dbReference>
<dbReference type="InterPro" id="IPR038376">
    <property type="entry name" value="ATP_synth_asu_C_sf"/>
</dbReference>
<evidence type="ECO:0000256" key="12">
    <source>
        <dbReference type="ARBA" id="ARBA00023310"/>
    </source>
</evidence>
<evidence type="ECO:0000259" key="17">
    <source>
        <dbReference type="Pfam" id="PF02874"/>
    </source>
</evidence>
<keyword evidence="11 14" id="KW-0139">CF(1)</keyword>
<evidence type="ECO:0000256" key="8">
    <source>
        <dbReference type="ARBA" id="ARBA00022967"/>
    </source>
</evidence>
<dbReference type="SUPFAM" id="SSF50615">
    <property type="entry name" value="N-terminal domain of alpha and beta subunits of F1 ATP synthase"/>
    <property type="match status" value="1"/>
</dbReference>
<dbReference type="Gene3D" id="1.20.150.20">
    <property type="entry name" value="ATP synthase alpha/beta chain, C-terminal domain"/>
    <property type="match status" value="1"/>
</dbReference>
<comment type="function">
    <text evidence="14">This protein is part of the stalk that links CF(0) to CF(1). It either transmits conformational changes from CF(0) to CF(1) or is implicated in proton conduction.</text>
</comment>
<dbReference type="PANTHER" id="PTHR48082">
    <property type="entry name" value="ATP SYNTHASE SUBUNIT ALPHA, MITOCHONDRIAL"/>
    <property type="match status" value="1"/>
</dbReference>
<evidence type="ECO:0000256" key="2">
    <source>
        <dbReference type="ARBA" id="ARBA00008936"/>
    </source>
</evidence>
<dbReference type="InterPro" id="IPR020003">
    <property type="entry name" value="ATPase_a/bsu_AS"/>
</dbReference>
<dbReference type="Proteomes" id="UP000823882">
    <property type="component" value="Unassembled WGS sequence"/>
</dbReference>
<dbReference type="NCBIfam" id="TIGR00962">
    <property type="entry name" value="atpA"/>
    <property type="match status" value="1"/>
</dbReference>
<dbReference type="CDD" id="cd18113">
    <property type="entry name" value="ATP-synt_F1_alpha_C"/>
    <property type="match status" value="1"/>
</dbReference>
<organism evidence="18 19">
    <name type="scientific">Candidatus Intestinimonas pullistercoris</name>
    <dbReference type="NCBI Taxonomy" id="2838623"/>
    <lineage>
        <taxon>Bacteria</taxon>
        <taxon>Bacillati</taxon>
        <taxon>Bacillota</taxon>
        <taxon>Clostridia</taxon>
        <taxon>Eubacteriales</taxon>
        <taxon>Intestinimonas</taxon>
    </lineage>
</organism>
<gene>
    <name evidence="13 18" type="primary">atpA</name>
    <name evidence="14" type="synonym">atpH</name>
    <name evidence="18" type="ORF">H9701_00540</name>
</gene>
<comment type="catalytic activity">
    <reaction evidence="13">
        <text>ATP + H2O + 4 H(+)(in) = ADP + phosphate + 5 H(+)(out)</text>
        <dbReference type="Rhea" id="RHEA:57720"/>
        <dbReference type="ChEBI" id="CHEBI:15377"/>
        <dbReference type="ChEBI" id="CHEBI:15378"/>
        <dbReference type="ChEBI" id="CHEBI:30616"/>
        <dbReference type="ChEBI" id="CHEBI:43474"/>
        <dbReference type="ChEBI" id="CHEBI:456216"/>
        <dbReference type="EC" id="7.1.2.2"/>
    </reaction>
</comment>
<dbReference type="InterPro" id="IPR033732">
    <property type="entry name" value="ATP_synth_F1_a_nt-bd_dom"/>
</dbReference>
<dbReference type="Gene3D" id="2.40.30.20">
    <property type="match status" value="1"/>
</dbReference>
<dbReference type="HAMAP" id="MF_01416">
    <property type="entry name" value="ATP_synth_delta_bact"/>
    <property type="match status" value="1"/>
</dbReference>
<reference evidence="18" key="2">
    <citation type="submission" date="2021-04" db="EMBL/GenBank/DDBJ databases">
        <authorList>
            <person name="Gilroy R."/>
        </authorList>
    </citation>
    <scope>NUCLEOTIDE SEQUENCE</scope>
    <source>
        <strain evidence="18">CHK186-1790</strain>
    </source>
</reference>
<sequence length="679" mass="73037">MTETIQRYAAALYGLADGDAAGLLQTVGTLLDRQDLWGALQSAAVSKAEKEELLQAAPELAGAGPLRAFLELLLREDRMGDLPAILAEARRLDLTARGGAACTVTCAREPDEQTRRDLERAVCRIRGLKDMAMSFQVDPDLLGGFVLEVQGVTYDYSVKGRLARLAKGLEETQEGDGLEGLVQNLRDTIQGFQAGEDRSETGRVREVGDGIAVVSGLDRAVYGELVELDTGVPGMVMDLSRESVGVVLLGSGDGVREGTVVRRTGRPADVPVGEALLGRVVDALGAPIDGLGPIHTTQRRPIEHEASGVLSREPVNVPLQTGILAIDAMVPIGRGQRELIIGDRQTGKTSIAVDTILNQKGQDVICIYVAIGQKASAVARVRDTLQKHGAMDYSMILSATASDPAPLQYIAPYAGAAMGEYFMSQGKDVLIVYDDLSKHAVAYRTLSLLLKRSPGREAYPGDVFYLHSRLLERACRLTKEYGGGSMTALPIIETLAGDVSAYIPTNVISITDGQIYLETDLFFAGQRPAINVGLSVSRVGGAAQTRAVKKTAGTLRIDLARFRELEVFTQFSSDLDKATQQSLDHGRRLLELLKQPLGDPMPVSRQAVLLYAATSGLLDDVPLGEVHRFTQDLVQEMEREHAGVMEEIQTTGNLSGPAVEAIRSVLEEAKRRGSGTWQA</sequence>
<dbReference type="InterPro" id="IPR023366">
    <property type="entry name" value="ATP_synth_asu-like_sf"/>
</dbReference>
<dbReference type="GO" id="GO:0045259">
    <property type="term" value="C:proton-transporting ATP synthase complex"/>
    <property type="evidence" value="ECO:0007669"/>
    <property type="project" value="UniProtKB-KW"/>
</dbReference>
<dbReference type="Pfam" id="PF00306">
    <property type="entry name" value="ATP-synt_ab_C"/>
    <property type="match status" value="1"/>
</dbReference>
<feature type="domain" description="ATP synthase alpha subunit C-terminal" evidence="16">
    <location>
        <begin position="544"/>
        <end position="668"/>
    </location>
</feature>
<dbReference type="EC" id="7.1.2.2" evidence="13"/>
<dbReference type="PROSITE" id="PS00152">
    <property type="entry name" value="ATPASE_ALPHA_BETA"/>
    <property type="match status" value="1"/>
</dbReference>
<feature type="binding site" evidence="13">
    <location>
        <begin position="342"/>
        <end position="349"/>
    </location>
    <ligand>
        <name>ATP</name>
        <dbReference type="ChEBI" id="CHEBI:30616"/>
    </ligand>
</feature>
<evidence type="ECO:0000259" key="15">
    <source>
        <dbReference type="Pfam" id="PF00006"/>
    </source>
</evidence>
<keyword evidence="12 14" id="KW-0066">ATP synthesis</keyword>
<dbReference type="SUPFAM" id="SSF47928">
    <property type="entry name" value="N-terminal domain of the delta subunit of the F1F0-ATP synthase"/>
    <property type="match status" value="1"/>
</dbReference>
<feature type="site" description="Required for activity" evidence="13">
    <location>
        <position position="535"/>
    </location>
</feature>
<proteinExistence type="inferred from homology"/>
<keyword evidence="8 13" id="KW-1278">Translocase</keyword>
<dbReference type="EMBL" id="DWWJ01000008">
    <property type="protein sequence ID" value="HJC40025.1"/>
    <property type="molecule type" value="Genomic_DNA"/>
</dbReference>
<dbReference type="InterPro" id="IPR036121">
    <property type="entry name" value="ATPase_F1/V1/A1_a/bsu_N_sf"/>
</dbReference>
<comment type="caution">
    <text evidence="18">The sequence shown here is derived from an EMBL/GenBank/DDBJ whole genome shotgun (WGS) entry which is preliminary data.</text>
</comment>
<evidence type="ECO:0000256" key="4">
    <source>
        <dbReference type="ARBA" id="ARBA00022475"/>
    </source>
</evidence>
<evidence type="ECO:0000256" key="11">
    <source>
        <dbReference type="ARBA" id="ARBA00023196"/>
    </source>
</evidence>
<evidence type="ECO:0000259" key="16">
    <source>
        <dbReference type="Pfam" id="PF00306"/>
    </source>
</evidence>
<dbReference type="GO" id="GO:0043531">
    <property type="term" value="F:ADP binding"/>
    <property type="evidence" value="ECO:0007669"/>
    <property type="project" value="TreeGrafter"/>
</dbReference>
<dbReference type="InterPro" id="IPR000711">
    <property type="entry name" value="ATPase_OSCP/dsu"/>
</dbReference>
<keyword evidence="6 14" id="KW-0375">Hydrogen ion transport</keyword>
<evidence type="ECO:0000256" key="14">
    <source>
        <dbReference type="HAMAP-Rule" id="MF_01416"/>
    </source>
</evidence>
<protein>
    <recommendedName>
        <fullName evidence="13 14">Multifunctional fusion protein</fullName>
    </recommendedName>
    <domain>
        <recommendedName>
            <fullName evidence="13">ATP synthase subunit alpha</fullName>
            <ecNumber evidence="13">7.1.2.2</ecNumber>
        </recommendedName>
        <alternativeName>
            <fullName evidence="13">ATP synthase F1 sector subunit alpha</fullName>
        </alternativeName>
        <alternativeName>
            <fullName evidence="13">F-ATPase subunit alpha</fullName>
        </alternativeName>
    </domain>
    <domain>
        <recommendedName>
            <fullName evidence="14">ATP synthase subunit delta</fullName>
        </recommendedName>
        <alternativeName>
            <fullName evidence="14">ATP synthase F(1) sector subunit delta</fullName>
        </alternativeName>
        <alternativeName>
            <fullName evidence="14">F-type ATPase subunit delta</fullName>
            <shortName evidence="14">F-ATPase subunit delta</shortName>
        </alternativeName>
    </domain>
</protein>
<comment type="function">
    <text evidence="13">Produces ATP from ADP in the presence of a proton gradient across the membrane. The alpha chain is a regulatory subunit.</text>
</comment>
<dbReference type="GO" id="GO:0046933">
    <property type="term" value="F:proton-transporting ATP synthase activity, rotational mechanism"/>
    <property type="evidence" value="ECO:0007669"/>
    <property type="project" value="UniProtKB-UniRule"/>
</dbReference>
<evidence type="ECO:0000313" key="19">
    <source>
        <dbReference type="Proteomes" id="UP000823882"/>
    </source>
</evidence>
<dbReference type="Pfam" id="PF00006">
    <property type="entry name" value="ATP-synt_ab"/>
    <property type="match status" value="1"/>
</dbReference>
<dbReference type="FunFam" id="3.40.50.300:FF:000002">
    <property type="entry name" value="ATP synthase subunit alpha"/>
    <property type="match status" value="1"/>
</dbReference>
<keyword evidence="9 14" id="KW-0406">Ion transport</keyword>
<dbReference type="Pfam" id="PF00213">
    <property type="entry name" value="OSCP"/>
    <property type="match status" value="1"/>
</dbReference>
<keyword evidence="7 13" id="KW-0067">ATP-binding</keyword>
<comment type="subcellular location">
    <subcellularLocation>
        <location evidence="14">Cell membrane</location>
        <topology evidence="14">Peripheral membrane protein</topology>
    </subcellularLocation>
    <subcellularLocation>
        <location evidence="1">Membrane</location>
    </subcellularLocation>
</comment>
<comment type="function">
    <text evidence="14">F(1)F(0) ATP synthase produces ATP from ADP in the presence of a proton or sodium gradient. F-type ATPases consist of two structural domains, F(1) containing the extramembraneous catalytic core and F(0) containing the membrane proton channel, linked together by a central stalk and a peripheral stalk. During catalysis, ATP synthesis in the catalytic domain of F(1) is coupled via a rotary mechanism of the central stalk subunits to proton translocation.</text>
</comment>
<dbReference type="InterPro" id="IPR000194">
    <property type="entry name" value="ATPase_F1/V1/A1_a/bsu_nucl-bd"/>
</dbReference>
<dbReference type="FunFam" id="1.20.150.20:FF:000001">
    <property type="entry name" value="ATP synthase subunit alpha"/>
    <property type="match status" value="1"/>
</dbReference>
<keyword evidence="4 14" id="KW-1003">Cell membrane</keyword>
<dbReference type="Pfam" id="PF02874">
    <property type="entry name" value="ATP-synt_ab_N"/>
    <property type="match status" value="1"/>
</dbReference>
<evidence type="ECO:0000256" key="5">
    <source>
        <dbReference type="ARBA" id="ARBA00022741"/>
    </source>
</evidence>
<keyword evidence="3 14" id="KW-0813">Transport</keyword>
<evidence type="ECO:0000256" key="9">
    <source>
        <dbReference type="ARBA" id="ARBA00023065"/>
    </source>
</evidence>
<evidence type="ECO:0000256" key="13">
    <source>
        <dbReference type="HAMAP-Rule" id="MF_01346"/>
    </source>
</evidence>
<dbReference type="AlphaFoldDB" id="A0A9D2NZ76"/>
<feature type="domain" description="ATPase F1/V1/A1 complex alpha/beta subunit nucleotide-binding" evidence="15">
    <location>
        <begin position="322"/>
        <end position="537"/>
    </location>
</feature>
<dbReference type="HAMAP" id="MF_01346">
    <property type="entry name" value="ATP_synth_alpha_bact"/>
    <property type="match status" value="1"/>
</dbReference>
<keyword evidence="5 13" id="KW-0547">Nucleotide-binding</keyword>
<comment type="similarity">
    <text evidence="2 13">Belongs to the ATPase alpha/beta chains family.</text>
</comment>
<reference evidence="18" key="1">
    <citation type="journal article" date="2021" name="PeerJ">
        <title>Extensive microbial diversity within the chicken gut microbiome revealed by metagenomics and culture.</title>
        <authorList>
            <person name="Gilroy R."/>
            <person name="Ravi A."/>
            <person name="Getino M."/>
            <person name="Pursley I."/>
            <person name="Horton D.L."/>
            <person name="Alikhan N.F."/>
            <person name="Baker D."/>
            <person name="Gharbi K."/>
            <person name="Hall N."/>
            <person name="Watson M."/>
            <person name="Adriaenssens E.M."/>
            <person name="Foster-Nyarko E."/>
            <person name="Jarju S."/>
            <person name="Secka A."/>
            <person name="Antonio M."/>
            <person name="Oren A."/>
            <person name="Chaudhuri R.R."/>
            <person name="La Ragione R."/>
            <person name="Hildebrand F."/>
            <person name="Pallen M.J."/>
        </authorList>
    </citation>
    <scope>NUCLEOTIDE SEQUENCE</scope>
    <source>
        <strain evidence="18">CHK186-1790</strain>
    </source>
</reference>
<dbReference type="Gene3D" id="1.10.520.20">
    <property type="entry name" value="N-terminal domain of the delta subunit of the F1F0-ATP synthase"/>
    <property type="match status" value="1"/>
</dbReference>
<name>A0A9D2NZ76_9FIRM</name>
<evidence type="ECO:0000256" key="3">
    <source>
        <dbReference type="ARBA" id="ARBA00022448"/>
    </source>
</evidence>
<dbReference type="Gene3D" id="3.40.50.300">
    <property type="entry name" value="P-loop containing nucleotide triphosphate hydrolases"/>
    <property type="match status" value="1"/>
</dbReference>
<dbReference type="SUPFAM" id="SSF52540">
    <property type="entry name" value="P-loop containing nucleoside triphosphate hydrolases"/>
    <property type="match status" value="1"/>
</dbReference>
<dbReference type="PRINTS" id="PR00125">
    <property type="entry name" value="ATPASEDELTA"/>
</dbReference>
<dbReference type="NCBIfam" id="NF009884">
    <property type="entry name" value="PRK13343.1"/>
    <property type="match status" value="1"/>
</dbReference>
<evidence type="ECO:0000313" key="18">
    <source>
        <dbReference type="EMBL" id="HJC40025.1"/>
    </source>
</evidence>
<evidence type="ECO:0000256" key="6">
    <source>
        <dbReference type="ARBA" id="ARBA00022781"/>
    </source>
</evidence>
<dbReference type="InterPro" id="IPR026015">
    <property type="entry name" value="ATP_synth_OSCP/delta_N_sf"/>
</dbReference>
<dbReference type="GO" id="GO:0005524">
    <property type="term" value="F:ATP binding"/>
    <property type="evidence" value="ECO:0007669"/>
    <property type="project" value="UniProtKB-UniRule"/>
</dbReference>
<dbReference type="InterPro" id="IPR027417">
    <property type="entry name" value="P-loop_NTPase"/>
</dbReference>